<dbReference type="Pfam" id="PF12295">
    <property type="entry name" value="Symplekin_C"/>
    <property type="match status" value="1"/>
</dbReference>
<evidence type="ECO:0000313" key="4">
    <source>
        <dbReference type="EnsemblPlants" id="Kaladp0067s0229.1.v1.1"/>
    </source>
</evidence>
<dbReference type="InterPro" id="IPR011989">
    <property type="entry name" value="ARM-like"/>
</dbReference>
<feature type="region of interest" description="Disordered" evidence="1">
    <location>
        <begin position="530"/>
        <end position="556"/>
    </location>
</feature>
<sequence length="1327" mass="145611">MAGGASQRDMALSLLAAANNHGDLSIKLSSLTQVKDILLSSAPSLAAEVFPYLADLHSSPVALVRRTLIEVMEETGVKAMEYASTLMPALLTLVKDVDPVVARQSIVSGSNFFHSVLEEMALQFNHHGAVEKWLEELWAWMHRFKDAVFVVAIEPGCLRIKLMAIKFMETCVLLFTSDSNDNLKPLSEVSTRRSRTFNISWLGDGHPILDPMTLSAEANRIFGILLNFLRPVSSLPGLLTIAVVTCLATIARKRPIYYGTVLTTLQNFDPISEMTNGAHAASIQYSIRTAFLGFLRCTQPAFLESRDKLIKALRAVNAGDAADQVVRQVDKMMKNNERALRDCRKDDQSSISLPTFNDLLRKRSLHQDYEEPANGRESKRSRYAFDSHLATSVQMDNFEPRDVSVNGAALSSPIMHSNLTPVEQMIAMICALLAEGDRGAESLDILISNIHPDLLADIVINNMKHLSKAPPPMSRLASLPVNHQIGSSHNLSPTAPTDSLTYPVPYSQVPLSSLCGVVASQIDLLTPANAPADYRRDPRRDLRRMDPRRATDPSKASPIAISEENMIKSESGMTLSSSKDSSAPEMTCTDTRTIDNTLVSRHDDIESLVATEVEQSIPEDTFNELGEMDICSQVVGTADVILPPDYELHKDPVRPLDFFLEDYDEDKPSNLDYVRYNAASSDVSTSEKEPHDIPSVPSYVDLTDVQKRGVSLLAVQRIIDLCKHSRDPGFSQTCMPLIARLVAQSDGDTDFLAMLQKHLTSDYQNKRGLDLTLNILYHLHTLMTLELDGSSSSAAVLYEKVFLAMAKSLLDGLPASDKSFSRLLGEVPVLPDSALKLLDDLCCSVVKDHSGMIARDGDRVTQGLGAVWSLILGRPPYREACLNIALKCAVHSQDDVRAKAIRLVANKLYLLDYISKKIEDFALNMLISAVGQHTADSDISSSELKSDGEIGSRDSSFNESHIPESRTSEHDAVNGAQPSASSISAKSSPGAQHFVSLFFALCTKKPSLLQFIFDTYDRSPKSVKQAVNRHISVLIRSLGSTCSELLRIISNPPQGSENLISIVLQILTEEKAPSPDLIATVKLLYETKLQDASILIPVLSSLSKAEVLPIFPQLVNLPLDKFKTALAYILQGSAHTGPALTPAEVLVAIHDILPEKDSIPLKKITDACSACFEQRIVFTQQVLAKALSQMVDQTPLPLLFMRTVIQAIDAFPNLVDCVMEILLKLVGKQVWRMPKLWFGFLKCVSQTQPHSFPVLLQLPPPQLESALNKHANLRGSLVNYASQPSIKSSLPRSTLGVLGLAIESHIQRSPSLLPSDTNPSVHGTTQI</sequence>
<dbReference type="PANTHER" id="PTHR47184">
    <property type="entry name" value="PHOSPHATIDYLINOSITOL 3-AND 4-KINASE FAMILY PROTEIN-RELATED"/>
    <property type="match status" value="1"/>
</dbReference>
<feature type="region of interest" description="Disordered" evidence="1">
    <location>
        <begin position="938"/>
        <end position="985"/>
    </location>
</feature>
<dbReference type="GO" id="GO:0071333">
    <property type="term" value="P:cellular response to glucose stimulus"/>
    <property type="evidence" value="ECO:0007669"/>
    <property type="project" value="EnsemblPlants"/>
</dbReference>
<dbReference type="OMA" id="LQINKCG"/>
<dbReference type="SUPFAM" id="SSF48371">
    <property type="entry name" value="ARM repeat"/>
    <property type="match status" value="1"/>
</dbReference>
<dbReference type="PANTHER" id="PTHR47184:SF3">
    <property type="entry name" value="PHOSPHATIDYLINOSITOL 3-AND 4-KINASE FAMILY PROTEIN-RELATED"/>
    <property type="match status" value="1"/>
</dbReference>
<evidence type="ECO:0000259" key="3">
    <source>
        <dbReference type="Pfam" id="PF12295"/>
    </source>
</evidence>
<dbReference type="InterPro" id="IPR016024">
    <property type="entry name" value="ARM-type_fold"/>
</dbReference>
<name>A0A7N1A0N0_KALFE</name>
<accession>A0A7N1A0N0</accession>
<organism evidence="4 5">
    <name type="scientific">Kalanchoe fedtschenkoi</name>
    <name type="common">Lavender scallops</name>
    <name type="synonym">South American air plant</name>
    <dbReference type="NCBI Taxonomy" id="63787"/>
    <lineage>
        <taxon>Eukaryota</taxon>
        <taxon>Viridiplantae</taxon>
        <taxon>Streptophyta</taxon>
        <taxon>Embryophyta</taxon>
        <taxon>Tracheophyta</taxon>
        <taxon>Spermatophyta</taxon>
        <taxon>Magnoliopsida</taxon>
        <taxon>eudicotyledons</taxon>
        <taxon>Gunneridae</taxon>
        <taxon>Pentapetalae</taxon>
        <taxon>Saxifragales</taxon>
        <taxon>Crassulaceae</taxon>
        <taxon>Kalanchoe</taxon>
    </lineage>
</organism>
<evidence type="ECO:0008006" key="6">
    <source>
        <dbReference type="Google" id="ProtNLM"/>
    </source>
</evidence>
<dbReference type="Proteomes" id="UP000594263">
    <property type="component" value="Unplaced"/>
</dbReference>
<feature type="domain" description="Symplekin C-terminal" evidence="3">
    <location>
        <begin position="1091"/>
        <end position="1269"/>
    </location>
</feature>
<evidence type="ECO:0000256" key="1">
    <source>
        <dbReference type="SAM" id="MobiDB-lite"/>
    </source>
</evidence>
<feature type="compositionally biased region" description="Low complexity" evidence="1">
    <location>
        <begin position="976"/>
        <end position="985"/>
    </location>
</feature>
<keyword evidence="5" id="KW-1185">Reference proteome</keyword>
<proteinExistence type="predicted"/>
<reference evidence="4" key="1">
    <citation type="submission" date="2021-01" db="UniProtKB">
        <authorList>
            <consortium name="EnsemblPlants"/>
        </authorList>
    </citation>
    <scope>IDENTIFICATION</scope>
</reference>
<dbReference type="Gramene" id="Kaladp0067s0229.1.v1.1">
    <property type="protein sequence ID" value="Kaladp0067s0229.1.v1.1"/>
    <property type="gene ID" value="Kaladp0067s0229.v1.1"/>
</dbReference>
<evidence type="ECO:0000313" key="5">
    <source>
        <dbReference type="Proteomes" id="UP000594263"/>
    </source>
</evidence>
<dbReference type="InterPro" id="IPR032460">
    <property type="entry name" value="Symplekin/Pta1_N"/>
</dbReference>
<dbReference type="Pfam" id="PF11935">
    <property type="entry name" value="SYMPK_PTA1_N"/>
    <property type="match status" value="1"/>
</dbReference>
<protein>
    <recommendedName>
        <fullName evidence="6">Symplekin</fullName>
    </recommendedName>
</protein>
<feature type="domain" description="Symplekin/Pta1 N-terminal" evidence="2">
    <location>
        <begin position="98"/>
        <end position="313"/>
    </location>
</feature>
<feature type="compositionally biased region" description="Basic and acidic residues" evidence="1">
    <location>
        <begin position="961"/>
        <end position="972"/>
    </location>
</feature>
<feature type="compositionally biased region" description="Basic and acidic residues" evidence="1">
    <location>
        <begin position="533"/>
        <end position="552"/>
    </location>
</feature>
<dbReference type="EnsemblPlants" id="Kaladp0067s0229.1.v1.1">
    <property type="protein sequence ID" value="Kaladp0067s0229.1.v1.1"/>
    <property type="gene ID" value="Kaladp0067s0229.v1.1"/>
</dbReference>
<dbReference type="InterPro" id="IPR022075">
    <property type="entry name" value="Symplekin_C"/>
</dbReference>
<dbReference type="Gene3D" id="1.25.10.10">
    <property type="entry name" value="Leucine-rich Repeat Variant"/>
    <property type="match status" value="1"/>
</dbReference>
<evidence type="ECO:0000259" key="2">
    <source>
        <dbReference type="Pfam" id="PF11935"/>
    </source>
</evidence>